<reference evidence="4" key="1">
    <citation type="submission" date="2010-11" db="EMBL/GenBank/DDBJ databases">
        <title>The genome sequence of Microbotryum violaceum strain p1A1 Lamole.</title>
        <authorList>
            <person name="Cuomo C."/>
            <person name="Perlin M."/>
            <person name="Young S.K."/>
            <person name="Zeng Q."/>
            <person name="Gargeya S."/>
            <person name="Alvarado L."/>
            <person name="Berlin A."/>
            <person name="Chapman S.B."/>
            <person name="Chen Z."/>
            <person name="Freedman E."/>
            <person name="Gellesch M."/>
            <person name="Goldberg J."/>
            <person name="Griggs A."/>
            <person name="Gujja S."/>
            <person name="Heilman E."/>
            <person name="Heiman D."/>
            <person name="Howarth C."/>
            <person name="Mehta T."/>
            <person name="Neiman D."/>
            <person name="Pearson M."/>
            <person name="Roberts A."/>
            <person name="Saif S."/>
            <person name="Shea T."/>
            <person name="Shenoy N."/>
            <person name="Sisk P."/>
            <person name="Stolte C."/>
            <person name="Sykes S."/>
            <person name="White J."/>
            <person name="Yandava C."/>
            <person name="Haas B."/>
            <person name="Nusbaum C."/>
            <person name="Birren B."/>
        </authorList>
    </citation>
    <scope>NUCLEOTIDE SEQUENCE [LARGE SCALE GENOMIC DNA]</scope>
    <source>
        <strain evidence="4">p1A1 Lamole</strain>
    </source>
</reference>
<keyword evidence="4" id="KW-1185">Reference proteome</keyword>
<feature type="region of interest" description="Disordered" evidence="1">
    <location>
        <begin position="62"/>
        <end position="85"/>
    </location>
</feature>
<reference evidence="2" key="2">
    <citation type="submission" date="2010-11" db="EMBL/GenBank/DDBJ databases">
        <authorList>
            <consortium name="The Broad Institute Genome Sequencing Platform"/>
            <person name="Earl A."/>
            <person name="Ward D."/>
            <person name="Feldgarden M."/>
            <person name="Gevers D."/>
            <person name="Butler R."/>
            <person name="Young S.K."/>
            <person name="Zeng Q."/>
            <person name="Gargeya S."/>
            <person name="Fitzgerald M."/>
            <person name="Haas B."/>
            <person name="Abouelleil A."/>
            <person name="Alvarado L."/>
            <person name="Arachchi H.M."/>
            <person name="Berlin A."/>
            <person name="Brown A."/>
            <person name="Chapman S.B."/>
            <person name="Chen Z."/>
            <person name="Dunbar C."/>
            <person name="Freedman E."/>
            <person name="Gearin G."/>
            <person name="Gellesch M."/>
            <person name="Goldberg J."/>
            <person name="Griggs A."/>
            <person name="Gujja S."/>
            <person name="Heilman E."/>
            <person name="Heiman D."/>
            <person name="Howarth C."/>
            <person name="Larson L."/>
            <person name="Lui A."/>
            <person name="MacDonald P.J.P."/>
            <person name="Mehta T."/>
            <person name="Montmayeur A."/>
            <person name="Murphy C."/>
            <person name="Neiman D."/>
            <person name="Pearson M."/>
            <person name="Priest M."/>
            <person name="Roberts A."/>
            <person name="Saif S."/>
            <person name="Shea T."/>
            <person name="Shenoy N."/>
            <person name="Sisk P."/>
            <person name="Stolte C."/>
            <person name="Sykes S."/>
            <person name="White J."/>
            <person name="Yandava C."/>
            <person name="Wortman J."/>
            <person name="Nusbaum C."/>
            <person name="Birren B."/>
        </authorList>
    </citation>
    <scope>NUCLEOTIDE SEQUENCE</scope>
    <source>
        <strain evidence="2">P1A1 Lamole</strain>
    </source>
</reference>
<feature type="compositionally biased region" description="Polar residues" evidence="1">
    <location>
        <begin position="68"/>
        <end position="81"/>
    </location>
</feature>
<protein>
    <submittedName>
        <fullName evidence="2 3">Uncharacterized protein</fullName>
    </submittedName>
</protein>
<sequence>MSPAPPDDDHVFFTVTGCYSPRLFRDRAQSELFAQKYGGQVDSFRTRAEALLKLSTVGVSAGARRSTSKGSCNISSSQSNGRDAGAAEVQVYEDDLDDSETDMPVIVISTSD</sequence>
<organism evidence="2">
    <name type="scientific">Microbotryum lychnidis-dioicae (strain p1A1 Lamole / MvSl-1064)</name>
    <name type="common">Anther smut fungus</name>
    <dbReference type="NCBI Taxonomy" id="683840"/>
    <lineage>
        <taxon>Eukaryota</taxon>
        <taxon>Fungi</taxon>
        <taxon>Dikarya</taxon>
        <taxon>Basidiomycota</taxon>
        <taxon>Pucciniomycotina</taxon>
        <taxon>Microbotryomycetes</taxon>
        <taxon>Microbotryales</taxon>
        <taxon>Microbotryaceae</taxon>
        <taxon>Microbotryum</taxon>
    </lineage>
</organism>
<dbReference type="EMBL" id="GL541664">
    <property type="protein sequence ID" value="KDE06999.1"/>
    <property type="molecule type" value="Genomic_DNA"/>
</dbReference>
<dbReference type="InParanoid" id="U5H630"/>
<dbReference type="EMBL" id="AEIJ01000261">
    <property type="status" value="NOT_ANNOTATED_CDS"/>
    <property type="molecule type" value="Genomic_DNA"/>
</dbReference>
<dbReference type="AlphaFoldDB" id="U5H630"/>
<proteinExistence type="predicted"/>
<evidence type="ECO:0000256" key="1">
    <source>
        <dbReference type="SAM" id="MobiDB-lite"/>
    </source>
</evidence>
<gene>
    <name evidence="2" type="ORF">MVLG_02735</name>
</gene>
<evidence type="ECO:0000313" key="2">
    <source>
        <dbReference type="EMBL" id="KDE06999.1"/>
    </source>
</evidence>
<reference evidence="3" key="4">
    <citation type="submission" date="2015-06" db="UniProtKB">
        <authorList>
            <consortium name="EnsemblFungi"/>
        </authorList>
    </citation>
    <scope>IDENTIFICATION</scope>
</reference>
<evidence type="ECO:0000313" key="4">
    <source>
        <dbReference type="Proteomes" id="UP000017200"/>
    </source>
</evidence>
<reference evidence="2 4" key="3">
    <citation type="journal article" date="2015" name="BMC Genomics">
        <title>Sex and parasites: genomic and transcriptomic analysis of Microbotryum lychnidis-dioicae, the biotrophic and plant-castrating anther smut fungus.</title>
        <authorList>
            <person name="Perlin M.H."/>
            <person name="Amselem J."/>
            <person name="Fontanillas E."/>
            <person name="Toh S.S."/>
            <person name="Chen Z."/>
            <person name="Goldberg J."/>
            <person name="Duplessis S."/>
            <person name="Henrissat B."/>
            <person name="Young S."/>
            <person name="Zeng Q."/>
            <person name="Aguileta G."/>
            <person name="Petit E."/>
            <person name="Badouin H."/>
            <person name="Andrews J."/>
            <person name="Razeeq D."/>
            <person name="Gabaldon T."/>
            <person name="Quesneville H."/>
            <person name="Giraud T."/>
            <person name="Hood M.E."/>
            <person name="Schultz D.J."/>
            <person name="Cuomo C.A."/>
        </authorList>
    </citation>
    <scope>NUCLEOTIDE SEQUENCE [LARGE SCALE GENOMIC DNA]</scope>
    <source>
        <strain evidence="4">p1A1 Lamole</strain>
        <strain evidence="2">P1A1 Lamole</strain>
    </source>
</reference>
<dbReference type="HOGENOM" id="CLU_2147762_0_0_1"/>
<dbReference type="EnsemblFungi" id="MVLG_02735T0">
    <property type="protein sequence ID" value="MVLG_02735T0"/>
    <property type="gene ID" value="MVLG_02735"/>
</dbReference>
<dbReference type="Proteomes" id="UP000017200">
    <property type="component" value="Unassembled WGS sequence"/>
</dbReference>
<name>U5H630_USTV1</name>
<evidence type="ECO:0000313" key="3">
    <source>
        <dbReference type="EnsemblFungi" id="MVLG_02735T0"/>
    </source>
</evidence>
<accession>U5H630</accession>